<protein>
    <submittedName>
        <fullName evidence="1">CopG family transcriptional regulator</fullName>
    </submittedName>
</protein>
<dbReference type="AlphaFoldDB" id="A0A0M4SB59"/>
<organism evidence="1 2">
    <name type="scientific">Fusobacterium nucleatum subsp. nucleatum</name>
    <dbReference type="NCBI Taxonomy" id="76856"/>
    <lineage>
        <taxon>Bacteria</taxon>
        <taxon>Fusobacteriati</taxon>
        <taxon>Fusobacteriota</taxon>
        <taxon>Fusobacteriia</taxon>
        <taxon>Fusobacteriales</taxon>
        <taxon>Fusobacteriaceae</taxon>
        <taxon>Fusobacterium</taxon>
    </lineage>
</organism>
<dbReference type="PATRIC" id="fig|76856.3.peg.713"/>
<evidence type="ECO:0000313" key="1">
    <source>
        <dbReference type="EMBL" id="KUL98877.1"/>
    </source>
</evidence>
<evidence type="ECO:0000313" key="2">
    <source>
        <dbReference type="Proteomes" id="UP000054800"/>
    </source>
</evidence>
<dbReference type="RefSeq" id="WP_005902894.1">
    <property type="nucleotide sequence ID" value="NZ_LMVH01000001.1"/>
</dbReference>
<dbReference type="InterPro" id="IPR046257">
    <property type="entry name" value="DUF6290"/>
</dbReference>
<proteinExistence type="predicted"/>
<dbReference type="NCBIfam" id="NF046040">
    <property type="entry name" value="RelB_antitoxin"/>
    <property type="match status" value="1"/>
</dbReference>
<name>A0A0M4SB59_FUSNC</name>
<accession>A0A0M4SB59</accession>
<gene>
    <name evidence="1" type="ORF">RO03_04915</name>
</gene>
<dbReference type="OrthoDB" id="92896at2"/>
<comment type="caution">
    <text evidence="1">The sequence shown here is derived from an EMBL/GenBank/DDBJ whole genome shotgun (WGS) entry which is preliminary data.</text>
</comment>
<dbReference type="Pfam" id="PF19807">
    <property type="entry name" value="DUF6290"/>
    <property type="match status" value="1"/>
</dbReference>
<sequence>MSVISIRFNEEEEEILKNYVKSKEINLSQYIKNIIFEKIEEEYDLKSVQEYLKAKSEGTLNLIPFEEATKEWDIEY</sequence>
<dbReference type="EMBL" id="LMVH01000001">
    <property type="protein sequence ID" value="KUL98877.1"/>
    <property type="molecule type" value="Genomic_DNA"/>
</dbReference>
<dbReference type="Proteomes" id="UP000054800">
    <property type="component" value="Unassembled WGS sequence"/>
</dbReference>
<reference evidence="1 2" key="1">
    <citation type="submission" date="2015-10" db="EMBL/GenBank/DDBJ databases">
        <authorList>
            <person name="Gilbert D.G."/>
        </authorList>
    </citation>
    <scope>NUCLEOTIDE SEQUENCE [LARGE SCALE GENOMIC DNA]</scope>
    <source>
        <strain evidence="1 2">ChDC F311</strain>
    </source>
</reference>